<evidence type="ECO:0000313" key="2">
    <source>
        <dbReference type="EMBL" id="TRX06103.1"/>
    </source>
</evidence>
<dbReference type="Proteomes" id="UP000318528">
    <property type="component" value="Unassembled WGS sequence"/>
</dbReference>
<dbReference type="SUPFAM" id="SSF51182">
    <property type="entry name" value="RmlC-like cupins"/>
    <property type="match status" value="1"/>
</dbReference>
<dbReference type="RefSeq" id="WP_143387387.1">
    <property type="nucleotide sequence ID" value="NZ_VJZN01000013.1"/>
</dbReference>
<dbReference type="InterPro" id="IPR014710">
    <property type="entry name" value="RmlC-like_jellyroll"/>
</dbReference>
<dbReference type="AlphaFoldDB" id="A0A553BPG3"/>
<dbReference type="InterPro" id="IPR011051">
    <property type="entry name" value="RmlC_Cupin_sf"/>
</dbReference>
<proteinExistence type="predicted"/>
<dbReference type="Gene3D" id="2.60.120.10">
    <property type="entry name" value="Jelly Rolls"/>
    <property type="match status" value="1"/>
</dbReference>
<name>A0A553BPG3_9FLAO</name>
<evidence type="ECO:0000313" key="5">
    <source>
        <dbReference type="Proteomes" id="UP000318669"/>
    </source>
</evidence>
<dbReference type="Proteomes" id="UP000318669">
    <property type="component" value="Unassembled WGS sequence"/>
</dbReference>
<accession>A0A553BPG3</accession>
<keyword evidence="4" id="KW-1185">Reference proteome</keyword>
<feature type="chain" id="PRO_5021913182" evidence="1">
    <location>
        <begin position="25"/>
        <end position="162"/>
    </location>
</feature>
<feature type="signal peptide" evidence="1">
    <location>
        <begin position="1"/>
        <end position="24"/>
    </location>
</feature>
<sequence>MKVKQKIAVLILLGTFSVVTQVQAQDMKMPADHIMVMPDDIKWADAPSSLPPGAKAAVIDGDPKAIGLFTMRIKIPANYMIMPHTHPADEHVTVLEGSLYMGLGEKFDEKTANKIPNGGFAMMKTGTRHYAFTKEESIIQLHGMGPWGIIYVNPADDPRNKK</sequence>
<evidence type="ECO:0000256" key="1">
    <source>
        <dbReference type="SAM" id="SignalP"/>
    </source>
</evidence>
<dbReference type="EMBL" id="VJZN01000013">
    <property type="protein sequence ID" value="TRX06103.1"/>
    <property type="molecule type" value="Genomic_DNA"/>
</dbReference>
<keyword evidence="1" id="KW-0732">Signal</keyword>
<evidence type="ECO:0000313" key="4">
    <source>
        <dbReference type="Proteomes" id="UP000318528"/>
    </source>
</evidence>
<dbReference type="OrthoDB" id="7506908at2"/>
<evidence type="ECO:0000313" key="3">
    <source>
        <dbReference type="EMBL" id="TRX10142.1"/>
    </source>
</evidence>
<organism evidence="3 5">
    <name type="scientific">Flavobacterium gawalongense</name>
    <dbReference type="NCBI Taxonomy" id="2594432"/>
    <lineage>
        <taxon>Bacteria</taxon>
        <taxon>Pseudomonadati</taxon>
        <taxon>Bacteroidota</taxon>
        <taxon>Flavobacteriia</taxon>
        <taxon>Flavobacteriales</taxon>
        <taxon>Flavobacteriaceae</taxon>
        <taxon>Flavobacterium</taxon>
    </lineage>
</organism>
<dbReference type="EMBL" id="VJZL01000011">
    <property type="protein sequence ID" value="TRX10142.1"/>
    <property type="molecule type" value="Genomic_DNA"/>
</dbReference>
<reference evidence="4 5" key="1">
    <citation type="submission" date="2019-07" db="EMBL/GenBank/DDBJ databases">
        <title>Novel species of Flavobacterium.</title>
        <authorList>
            <person name="Liu Q."/>
            <person name="Xin Y.-H."/>
        </authorList>
    </citation>
    <scope>NUCLEOTIDE SEQUENCE [LARGE SCALE GENOMIC DNA]</scope>
    <source>
        <strain evidence="2 4">GSP39</strain>
        <strain evidence="3 5">GSR22</strain>
    </source>
</reference>
<gene>
    <name evidence="3" type="ORF">FNW11_08285</name>
    <name evidence="2" type="ORF">FNW12_09150</name>
</gene>
<dbReference type="CDD" id="cd06989">
    <property type="entry name" value="cupin_DRT102"/>
    <property type="match status" value="1"/>
</dbReference>
<protein>
    <submittedName>
        <fullName evidence="3">Cupin</fullName>
    </submittedName>
</protein>
<comment type="caution">
    <text evidence="3">The sequence shown here is derived from an EMBL/GenBank/DDBJ whole genome shotgun (WGS) entry which is preliminary data.</text>
</comment>